<dbReference type="SUPFAM" id="SSF57850">
    <property type="entry name" value="RING/U-box"/>
    <property type="match status" value="1"/>
</dbReference>
<evidence type="ECO:0000256" key="2">
    <source>
        <dbReference type="SAM" id="MobiDB-lite"/>
    </source>
</evidence>
<accession>A0A0Y0GFG4</accession>
<evidence type="ECO:0000313" key="5">
    <source>
        <dbReference type="Proteomes" id="UP000282469"/>
    </source>
</evidence>
<organismHost>
    <name type="scientific">Glossina</name>
    <name type="common">tsetse flies</name>
    <dbReference type="NCBI Taxonomy" id="7393"/>
</organismHost>
<name>A0A0Y0GFG4_GHVS</name>
<dbReference type="Pfam" id="PF13639">
    <property type="entry name" value="zf-RING_2"/>
    <property type="match status" value="1"/>
</dbReference>
<dbReference type="PROSITE" id="PS50089">
    <property type="entry name" value="ZF_RING_2"/>
    <property type="match status" value="1"/>
</dbReference>
<feature type="region of interest" description="Disordered" evidence="2">
    <location>
        <begin position="147"/>
        <end position="183"/>
    </location>
</feature>
<dbReference type="GO" id="GO:0016874">
    <property type="term" value="F:ligase activity"/>
    <property type="evidence" value="ECO:0007669"/>
    <property type="project" value="UniProtKB-KW"/>
</dbReference>
<feature type="compositionally biased region" description="Low complexity" evidence="2">
    <location>
        <begin position="160"/>
        <end position="170"/>
    </location>
</feature>
<organism evidence="4 5">
    <name type="scientific">Glossina hytrovirus (isolate Glossina pallidipes/Ethiopia/Seibersdorf/-)</name>
    <name type="common">GHV</name>
    <dbReference type="NCBI Taxonomy" id="379529"/>
    <lineage>
        <taxon>Viruses</taxon>
        <taxon>Viruses incertae sedis</taxon>
        <taxon>Naldaviricetes</taxon>
        <taxon>Lefavirales</taxon>
        <taxon>Hytrosaviridae</taxon>
        <taxon>Glossinavirus</taxon>
        <taxon>Glossinavirus glopallidipedis</taxon>
    </lineage>
</organism>
<gene>
    <name evidence="4" type="ORF">GpSGHVEth014</name>
</gene>
<dbReference type="InterPro" id="IPR001841">
    <property type="entry name" value="Znf_RING"/>
</dbReference>
<protein>
    <submittedName>
        <fullName evidence="4">Putative ubiquitine ligase</fullName>
    </submittedName>
</protein>
<evidence type="ECO:0000259" key="3">
    <source>
        <dbReference type="PROSITE" id="PS50089"/>
    </source>
</evidence>
<keyword evidence="1" id="KW-0862">Zinc</keyword>
<sequence>MPGIFCTICNRAGTGKNVSIATLKCGHVFHENCIIKSFEEHKKCPYCEKFADSMIRLETPLVSDPIPFINVDDIIDLTKDEDDELVSTLKDQIVKFSSSINETLNDMSKKTTAFIGDFYKNATSDEKLRDRIGRARTVVEIDTAEDDVSTISNHSRSRSRSPLGSRSLYSQHSVRPDIDTDDEEYYNDVDNEKISDHKNVYLIDRHGKEYDENGSVIGSKRNCYSSKFKIKRERFSTDYESVMEYEVARENVVQLNKVETMMENREKIDGFYSKERYYELLTRAVPMYFQQYFEVTLKLDADCIVNCNQALEQLMNMLILIMPDEFTSDCVKITYYSNVVKNGKHYGYKIQFFFRYPKYSVLYIDDRYKLRNHKYYSTIYKERYYSNRISQHLLFN</sequence>
<dbReference type="GO" id="GO:0008270">
    <property type="term" value="F:zinc ion binding"/>
    <property type="evidence" value="ECO:0007669"/>
    <property type="project" value="UniProtKB-KW"/>
</dbReference>
<keyword evidence="1" id="KW-0863">Zinc-finger</keyword>
<keyword evidence="4" id="KW-0436">Ligase</keyword>
<reference evidence="4 5" key="1">
    <citation type="journal article" date="2016" name="J. Gen. Virol.">
        <title>Comprehensive annotation of Glossina pallidipes salivary gland hypertrophy virus from Ethiopian tsetse flies: a proteogenomics approach.</title>
        <authorList>
            <person name="Abd-Alla A.M."/>
            <person name="Kariithi H.M."/>
            <person name="Cousserans F."/>
            <person name="Parker N.J."/>
            <person name="Ince I.A."/>
            <person name="Scully E.D."/>
            <person name="Boeren S."/>
            <person name="Geib S.M."/>
            <person name="Mekonnen S."/>
            <person name="Vlak J.M."/>
            <person name="Parker A.G."/>
            <person name="Vreysen M.J."/>
            <person name="Bergoin M."/>
        </authorList>
    </citation>
    <scope>NUCLEOTIDE SEQUENCE [LARGE SCALE GENOMIC DNA]</scope>
    <source>
        <strain evidence="4 5">Ethiopian</strain>
    </source>
</reference>
<keyword evidence="1" id="KW-0479">Metal-binding</keyword>
<dbReference type="InterPro" id="IPR013083">
    <property type="entry name" value="Znf_RING/FYVE/PHD"/>
</dbReference>
<evidence type="ECO:0000313" key="4">
    <source>
        <dbReference type="EMBL" id="AMB48618.1"/>
    </source>
</evidence>
<dbReference type="EMBL" id="KU050077">
    <property type="protein sequence ID" value="AMB48618.1"/>
    <property type="molecule type" value="Genomic_DNA"/>
</dbReference>
<dbReference type="CDD" id="cd16448">
    <property type="entry name" value="RING-H2"/>
    <property type="match status" value="1"/>
</dbReference>
<dbReference type="SMART" id="SM00184">
    <property type="entry name" value="RING"/>
    <property type="match status" value="1"/>
</dbReference>
<proteinExistence type="predicted"/>
<feature type="domain" description="RING-type" evidence="3">
    <location>
        <begin position="6"/>
        <end position="48"/>
    </location>
</feature>
<dbReference type="Gene3D" id="3.30.40.10">
    <property type="entry name" value="Zinc/RING finger domain, C3HC4 (zinc finger)"/>
    <property type="match status" value="1"/>
</dbReference>
<evidence type="ECO:0000256" key="1">
    <source>
        <dbReference type="PROSITE-ProRule" id="PRU00175"/>
    </source>
</evidence>
<dbReference type="Proteomes" id="UP000282469">
    <property type="component" value="Segment"/>
</dbReference>